<dbReference type="EMBL" id="VIGI01000004">
    <property type="protein sequence ID" value="KAB8301629.1"/>
    <property type="molecule type" value="Genomic_DNA"/>
</dbReference>
<name>A0A5N6KDS0_MONLA</name>
<keyword evidence="2" id="KW-1185">Reference proteome</keyword>
<dbReference type="OrthoDB" id="2958217at2759"/>
<proteinExistence type="predicted"/>
<organism evidence="1 2">
    <name type="scientific">Monilinia laxa</name>
    <name type="common">Brown rot fungus</name>
    <name type="synonym">Sclerotinia laxa</name>
    <dbReference type="NCBI Taxonomy" id="61186"/>
    <lineage>
        <taxon>Eukaryota</taxon>
        <taxon>Fungi</taxon>
        <taxon>Dikarya</taxon>
        <taxon>Ascomycota</taxon>
        <taxon>Pezizomycotina</taxon>
        <taxon>Leotiomycetes</taxon>
        <taxon>Helotiales</taxon>
        <taxon>Sclerotiniaceae</taxon>
        <taxon>Monilinia</taxon>
    </lineage>
</organism>
<evidence type="ECO:0000313" key="1">
    <source>
        <dbReference type="EMBL" id="KAB8301629.1"/>
    </source>
</evidence>
<evidence type="ECO:0000313" key="2">
    <source>
        <dbReference type="Proteomes" id="UP000326757"/>
    </source>
</evidence>
<accession>A0A5N6KDS0</accession>
<protein>
    <recommendedName>
        <fullName evidence="3">Heterokaryon incompatibility domain-containing protein</fullName>
    </recommendedName>
</protein>
<reference evidence="1 2" key="1">
    <citation type="submission" date="2019-06" db="EMBL/GenBank/DDBJ databases">
        <title>Genome Sequence of the Brown Rot Fungal Pathogen Monilinia laxa.</title>
        <authorList>
            <person name="De Miccolis Angelini R.M."/>
            <person name="Landi L."/>
            <person name="Abate D."/>
            <person name="Pollastro S."/>
            <person name="Romanazzi G."/>
            <person name="Faretra F."/>
        </authorList>
    </citation>
    <scope>NUCLEOTIDE SEQUENCE [LARGE SCALE GENOMIC DNA]</scope>
    <source>
        <strain evidence="1 2">Mlax316</strain>
    </source>
</reference>
<sequence>MVYIVIGTKYLAGFVKTDPWASLLWCRDESQIKQRAGLRYKEYVAPTWSWASIDAPVLFYEAKSRHWRKPQLGPSPMDPKLNRAEVQPVSSFDTGEVKSGIVEILTYAVVVLTASVEPFLFNTRQGAHTYGRRNCVDPLTGKALGLIVFDVALEAEDDLLLCCVLLQTTDMSLWEKNGTAGLGLALRVEEATSKHLKCTRVGYVQFTSEFAALSEKRCIELS</sequence>
<evidence type="ECO:0008006" key="3">
    <source>
        <dbReference type="Google" id="ProtNLM"/>
    </source>
</evidence>
<dbReference type="Proteomes" id="UP000326757">
    <property type="component" value="Unassembled WGS sequence"/>
</dbReference>
<gene>
    <name evidence="1" type="ORF">EYC80_003468</name>
</gene>
<comment type="caution">
    <text evidence="1">The sequence shown here is derived from an EMBL/GenBank/DDBJ whole genome shotgun (WGS) entry which is preliminary data.</text>
</comment>
<dbReference type="AlphaFoldDB" id="A0A5N6KDS0"/>